<feature type="compositionally biased region" description="Basic and acidic residues" evidence="1">
    <location>
        <begin position="41"/>
        <end position="74"/>
    </location>
</feature>
<keyword evidence="3" id="KW-1185">Reference proteome</keyword>
<reference evidence="2" key="1">
    <citation type="submission" date="2015-04" db="UniProtKB">
        <authorList>
            <consortium name="EnsemblPlants"/>
        </authorList>
    </citation>
    <scope>IDENTIFICATION</scope>
</reference>
<proteinExistence type="predicted"/>
<accession>A0A0E0JJ16</accession>
<feature type="compositionally biased region" description="Basic and acidic residues" evidence="1">
    <location>
        <begin position="86"/>
        <end position="99"/>
    </location>
</feature>
<evidence type="ECO:0000313" key="2">
    <source>
        <dbReference type="EnsemblPlants" id="OPUNC01G16800.1"/>
    </source>
</evidence>
<feature type="compositionally biased region" description="Basic and acidic residues" evidence="1">
    <location>
        <begin position="177"/>
        <end position="188"/>
    </location>
</feature>
<protein>
    <submittedName>
        <fullName evidence="2">Uncharacterized protein</fullName>
    </submittedName>
</protein>
<evidence type="ECO:0000313" key="3">
    <source>
        <dbReference type="Proteomes" id="UP000026962"/>
    </source>
</evidence>
<dbReference type="Proteomes" id="UP000026962">
    <property type="component" value="Chromosome 1"/>
</dbReference>
<dbReference type="EnsemblPlants" id="OPUNC01G16800.1">
    <property type="protein sequence ID" value="OPUNC01G16800.1"/>
    <property type="gene ID" value="OPUNC01G16800"/>
</dbReference>
<feature type="region of interest" description="Disordered" evidence="1">
    <location>
        <begin position="129"/>
        <end position="188"/>
    </location>
</feature>
<name>A0A0E0JJ16_ORYPU</name>
<dbReference type="HOGENOM" id="CLU_1443211_0_0_1"/>
<feature type="compositionally biased region" description="Low complexity" evidence="1">
    <location>
        <begin position="138"/>
        <end position="163"/>
    </location>
</feature>
<reference evidence="2" key="2">
    <citation type="submission" date="2018-05" db="EMBL/GenBank/DDBJ databases">
        <title>OpunRS2 (Oryza punctata Reference Sequence Version 2).</title>
        <authorList>
            <person name="Zhang J."/>
            <person name="Kudrna D."/>
            <person name="Lee S."/>
            <person name="Talag J."/>
            <person name="Welchert J."/>
            <person name="Wing R.A."/>
        </authorList>
    </citation>
    <scope>NUCLEOTIDE SEQUENCE [LARGE SCALE GENOMIC DNA]</scope>
</reference>
<feature type="region of interest" description="Disordered" evidence="1">
    <location>
        <begin position="1"/>
        <end position="102"/>
    </location>
</feature>
<dbReference type="AlphaFoldDB" id="A0A0E0JJ16"/>
<sequence>MVAVGNEEDKNIRNTTDNDMVPIEREMTTGGNKGKRRGIKEKRDYGEGSACSKEKMGVPRGRDGGRKAGEEGRQGQEGPWGRRARTARERWVRREGGKEEEGELSLRFQFKKKKINKSPAQILLSTIRRRRLHRSPPRRASTPRATLLLPRSSPRRLAPLRGPLPWPSAARRRAGRPRGDRARVEAGE</sequence>
<organism evidence="2">
    <name type="scientific">Oryza punctata</name>
    <name type="common">Red rice</name>
    <dbReference type="NCBI Taxonomy" id="4537"/>
    <lineage>
        <taxon>Eukaryota</taxon>
        <taxon>Viridiplantae</taxon>
        <taxon>Streptophyta</taxon>
        <taxon>Embryophyta</taxon>
        <taxon>Tracheophyta</taxon>
        <taxon>Spermatophyta</taxon>
        <taxon>Magnoliopsida</taxon>
        <taxon>Liliopsida</taxon>
        <taxon>Poales</taxon>
        <taxon>Poaceae</taxon>
        <taxon>BOP clade</taxon>
        <taxon>Oryzoideae</taxon>
        <taxon>Oryzeae</taxon>
        <taxon>Oryzinae</taxon>
        <taxon>Oryza</taxon>
    </lineage>
</organism>
<evidence type="ECO:0000256" key="1">
    <source>
        <dbReference type="SAM" id="MobiDB-lite"/>
    </source>
</evidence>
<dbReference type="Gramene" id="OPUNC01G16800.1">
    <property type="protein sequence ID" value="OPUNC01G16800.1"/>
    <property type="gene ID" value="OPUNC01G16800"/>
</dbReference>